<accession>A0AAD9AIB9</accession>
<proteinExistence type="predicted"/>
<dbReference type="Proteomes" id="UP001243330">
    <property type="component" value="Unassembled WGS sequence"/>
</dbReference>
<name>A0AAD9AIB9_9PEZI</name>
<organism evidence="1 2">
    <name type="scientific">Colletotrichum chrysophilum</name>
    <dbReference type="NCBI Taxonomy" id="1836956"/>
    <lineage>
        <taxon>Eukaryota</taxon>
        <taxon>Fungi</taxon>
        <taxon>Dikarya</taxon>
        <taxon>Ascomycota</taxon>
        <taxon>Pezizomycotina</taxon>
        <taxon>Sordariomycetes</taxon>
        <taxon>Hypocreomycetidae</taxon>
        <taxon>Glomerellales</taxon>
        <taxon>Glomerellaceae</taxon>
        <taxon>Colletotrichum</taxon>
        <taxon>Colletotrichum gloeosporioides species complex</taxon>
    </lineage>
</organism>
<keyword evidence="2" id="KW-1185">Reference proteome</keyword>
<dbReference type="AlphaFoldDB" id="A0AAD9AIB9"/>
<gene>
    <name evidence="1" type="ORF">CCHR01_09220</name>
</gene>
<sequence length="80" mass="9163">MDGRIFLKFQREFSCFFILASIVCFAAPTCNSLVGFLPYMTSVNFCSANPKRNRARRFLGYYESKCSAYQSCNSEVINCK</sequence>
<comment type="caution">
    <text evidence="1">The sequence shown here is derived from an EMBL/GenBank/DDBJ whole genome shotgun (WGS) entry which is preliminary data.</text>
</comment>
<dbReference type="EMBL" id="JAQOWY010000179">
    <property type="protein sequence ID" value="KAK1848172.1"/>
    <property type="molecule type" value="Genomic_DNA"/>
</dbReference>
<protein>
    <submittedName>
        <fullName evidence="1">Uncharacterized protein</fullName>
    </submittedName>
</protein>
<evidence type="ECO:0000313" key="1">
    <source>
        <dbReference type="EMBL" id="KAK1848172.1"/>
    </source>
</evidence>
<reference evidence="1" key="1">
    <citation type="submission" date="2023-01" db="EMBL/GenBank/DDBJ databases">
        <title>Colletotrichum chrysophilum M932 genome sequence.</title>
        <authorList>
            <person name="Baroncelli R."/>
        </authorList>
    </citation>
    <scope>NUCLEOTIDE SEQUENCE</scope>
    <source>
        <strain evidence="1">M932</strain>
    </source>
</reference>
<evidence type="ECO:0000313" key="2">
    <source>
        <dbReference type="Proteomes" id="UP001243330"/>
    </source>
</evidence>